<dbReference type="PANTHER" id="PTHR42781">
    <property type="entry name" value="SPERMIDINE/PUTRESCINE IMPORT ATP-BINDING PROTEIN POTA"/>
    <property type="match status" value="1"/>
</dbReference>
<comment type="caution">
    <text evidence="5">The sequence shown here is derived from an EMBL/GenBank/DDBJ whole genome shotgun (WGS) entry which is preliminary data.</text>
</comment>
<keyword evidence="3 5" id="KW-0067">ATP-binding</keyword>
<keyword evidence="6" id="KW-1185">Reference proteome</keyword>
<dbReference type="PROSITE" id="PS50893">
    <property type="entry name" value="ABC_TRANSPORTER_2"/>
    <property type="match status" value="1"/>
</dbReference>
<dbReference type="SMART" id="SM00382">
    <property type="entry name" value="AAA"/>
    <property type="match status" value="1"/>
</dbReference>
<dbReference type="PANTHER" id="PTHR42781:SF4">
    <property type="entry name" value="SPERMIDINE_PUTRESCINE IMPORT ATP-BINDING PROTEIN POTA"/>
    <property type="match status" value="1"/>
</dbReference>
<sequence>MFGPSGSGKSTLLRLIAGLLPQHSGVCQLHGRELRGMPPHRRRVVLVEQSPALFPNLNVEENITFARRSVFGRRDVEERRATDALLEDFQLGPLRGAAVHTLSGGERQRVAIARALYAEPKALLLDEVFTGMDAALRESLIAVLRRYQQRTGVPILSVTHDVGEAFATATELLRMRDGAVVAQGPPEQVLQAERSELLRSLAATQDVA</sequence>
<protein>
    <submittedName>
        <fullName evidence="5">ABC transporter ATP-binding protein</fullName>
    </submittedName>
</protein>
<keyword evidence="2" id="KW-0547">Nucleotide-binding</keyword>
<keyword evidence="1" id="KW-0813">Transport</keyword>
<proteinExistence type="predicted"/>
<gene>
    <name evidence="5" type="ORF">ACK2TP_06345</name>
</gene>
<dbReference type="PROSITE" id="PS00211">
    <property type="entry name" value="ABC_TRANSPORTER_1"/>
    <property type="match status" value="1"/>
</dbReference>
<evidence type="ECO:0000256" key="3">
    <source>
        <dbReference type="ARBA" id="ARBA00022840"/>
    </source>
</evidence>
<dbReference type="InterPro" id="IPR003439">
    <property type="entry name" value="ABC_transporter-like_ATP-bd"/>
</dbReference>
<dbReference type="InterPro" id="IPR027417">
    <property type="entry name" value="P-loop_NTPase"/>
</dbReference>
<dbReference type="InterPro" id="IPR003593">
    <property type="entry name" value="AAA+_ATPase"/>
</dbReference>
<accession>A0ABW9KIG6</accession>
<dbReference type="GO" id="GO:0005524">
    <property type="term" value="F:ATP binding"/>
    <property type="evidence" value="ECO:0007669"/>
    <property type="project" value="UniProtKB-KW"/>
</dbReference>
<dbReference type="InterPro" id="IPR017871">
    <property type="entry name" value="ABC_transporter-like_CS"/>
</dbReference>
<name>A0ABW9KIG6_9BACT</name>
<organism evidence="5 6">
    <name type="scientific">Terriglobus aquaticus</name>
    <dbReference type="NCBI Taxonomy" id="940139"/>
    <lineage>
        <taxon>Bacteria</taxon>
        <taxon>Pseudomonadati</taxon>
        <taxon>Acidobacteriota</taxon>
        <taxon>Terriglobia</taxon>
        <taxon>Terriglobales</taxon>
        <taxon>Acidobacteriaceae</taxon>
        <taxon>Terriglobus</taxon>
    </lineage>
</organism>
<evidence type="ECO:0000313" key="5">
    <source>
        <dbReference type="EMBL" id="MFN2975377.1"/>
    </source>
</evidence>
<dbReference type="Gene3D" id="3.40.50.300">
    <property type="entry name" value="P-loop containing nucleotide triphosphate hydrolases"/>
    <property type="match status" value="1"/>
</dbReference>
<dbReference type="Proteomes" id="UP001634747">
    <property type="component" value="Unassembled WGS sequence"/>
</dbReference>
<dbReference type="Pfam" id="PF00005">
    <property type="entry name" value="ABC_tran"/>
    <property type="match status" value="1"/>
</dbReference>
<dbReference type="SUPFAM" id="SSF52540">
    <property type="entry name" value="P-loop containing nucleoside triphosphate hydrolases"/>
    <property type="match status" value="1"/>
</dbReference>
<evidence type="ECO:0000256" key="1">
    <source>
        <dbReference type="ARBA" id="ARBA00022448"/>
    </source>
</evidence>
<dbReference type="RefSeq" id="WP_263413095.1">
    <property type="nucleotide sequence ID" value="NZ_BAABBH010000001.1"/>
</dbReference>
<evidence type="ECO:0000256" key="2">
    <source>
        <dbReference type="ARBA" id="ARBA00022741"/>
    </source>
</evidence>
<evidence type="ECO:0000259" key="4">
    <source>
        <dbReference type="PROSITE" id="PS50893"/>
    </source>
</evidence>
<dbReference type="InterPro" id="IPR050093">
    <property type="entry name" value="ABC_SmlMolc_Importer"/>
</dbReference>
<evidence type="ECO:0000313" key="6">
    <source>
        <dbReference type="Proteomes" id="UP001634747"/>
    </source>
</evidence>
<reference evidence="5 6" key="1">
    <citation type="submission" date="2024-12" db="EMBL/GenBank/DDBJ databases">
        <authorList>
            <person name="Lee Y."/>
        </authorList>
    </citation>
    <scope>NUCLEOTIDE SEQUENCE [LARGE SCALE GENOMIC DNA]</scope>
    <source>
        <strain evidence="5 6">03SUJ4</strain>
    </source>
</reference>
<dbReference type="EMBL" id="JBJYXY010000001">
    <property type="protein sequence ID" value="MFN2975377.1"/>
    <property type="molecule type" value="Genomic_DNA"/>
</dbReference>
<feature type="domain" description="ABC transporter" evidence="4">
    <location>
        <begin position="1"/>
        <end position="202"/>
    </location>
</feature>